<evidence type="ECO:0000256" key="3">
    <source>
        <dbReference type="ARBA" id="ARBA00022737"/>
    </source>
</evidence>
<proteinExistence type="predicted"/>
<evidence type="ECO:0000256" key="2">
    <source>
        <dbReference type="ARBA" id="ARBA00022729"/>
    </source>
</evidence>
<feature type="region of interest" description="Disordered" evidence="4">
    <location>
        <begin position="443"/>
        <end position="478"/>
    </location>
</feature>
<reference evidence="5" key="1">
    <citation type="journal article" date="2008" name="Nature">
        <title>The amphioxus genome and the evolution of the chordate karyotype.</title>
        <authorList>
            <consortium name="US DOE Joint Genome Institute (JGI-PGF)"/>
            <person name="Putnam N.H."/>
            <person name="Butts T."/>
            <person name="Ferrier D.E.K."/>
            <person name="Furlong R.F."/>
            <person name="Hellsten U."/>
            <person name="Kawashima T."/>
            <person name="Robinson-Rechavi M."/>
            <person name="Shoguchi E."/>
            <person name="Terry A."/>
            <person name="Yu J.-K."/>
            <person name="Benito-Gutierrez E.L."/>
            <person name="Dubchak I."/>
            <person name="Garcia-Fernandez J."/>
            <person name="Gibson-Brown J.J."/>
            <person name="Grigoriev I.V."/>
            <person name="Horton A.C."/>
            <person name="de Jong P.J."/>
            <person name="Jurka J."/>
            <person name="Kapitonov V.V."/>
            <person name="Kohara Y."/>
            <person name="Kuroki Y."/>
            <person name="Lindquist E."/>
            <person name="Lucas S."/>
            <person name="Osoegawa K."/>
            <person name="Pennacchio L.A."/>
            <person name="Salamov A.A."/>
            <person name="Satou Y."/>
            <person name="Sauka-Spengler T."/>
            <person name="Schmutz J."/>
            <person name="Shin-I T."/>
            <person name="Toyoda A."/>
            <person name="Bronner-Fraser M."/>
            <person name="Fujiyama A."/>
            <person name="Holland L.Z."/>
            <person name="Holland P.W.H."/>
            <person name="Satoh N."/>
            <person name="Rokhsar D.S."/>
        </authorList>
    </citation>
    <scope>NUCLEOTIDE SEQUENCE [LARGE SCALE GENOMIC DNA]</scope>
    <source>
        <strain evidence="5">S238N-H82</strain>
        <tissue evidence="5">Testes</tissue>
    </source>
</reference>
<dbReference type="AlphaFoldDB" id="C3Z8V3"/>
<feature type="compositionally biased region" description="Basic and acidic residues" evidence="4">
    <location>
        <begin position="227"/>
        <end position="242"/>
    </location>
</feature>
<dbReference type="PANTHER" id="PTHR24369">
    <property type="entry name" value="ANTIGEN BSP, PUTATIVE-RELATED"/>
    <property type="match status" value="1"/>
</dbReference>
<gene>
    <name evidence="5" type="ORF">BRAFLDRAFT_99697</name>
</gene>
<dbReference type="InterPro" id="IPR032675">
    <property type="entry name" value="LRR_dom_sf"/>
</dbReference>
<feature type="compositionally biased region" description="Polar residues" evidence="4">
    <location>
        <begin position="248"/>
        <end position="257"/>
    </location>
</feature>
<dbReference type="PANTHER" id="PTHR24369:SF210">
    <property type="entry name" value="CHAOPTIN-RELATED"/>
    <property type="match status" value="1"/>
</dbReference>
<dbReference type="InParanoid" id="C3Z8V3"/>
<feature type="region of interest" description="Disordered" evidence="4">
    <location>
        <begin position="227"/>
        <end position="276"/>
    </location>
</feature>
<dbReference type="Gene3D" id="3.80.10.10">
    <property type="entry name" value="Ribonuclease Inhibitor"/>
    <property type="match status" value="1"/>
</dbReference>
<feature type="region of interest" description="Disordered" evidence="4">
    <location>
        <begin position="386"/>
        <end position="407"/>
    </location>
</feature>
<evidence type="ECO:0008006" key="6">
    <source>
        <dbReference type="Google" id="ProtNLM"/>
    </source>
</evidence>
<keyword evidence="1" id="KW-0433">Leucine-rich repeat</keyword>
<protein>
    <recommendedName>
        <fullName evidence="6">LRRCT domain-containing protein</fullName>
    </recommendedName>
</protein>
<keyword evidence="2" id="KW-0732">Signal</keyword>
<evidence type="ECO:0000256" key="4">
    <source>
        <dbReference type="SAM" id="MobiDB-lite"/>
    </source>
</evidence>
<dbReference type="InterPro" id="IPR050541">
    <property type="entry name" value="LRR_TM_domain-containing"/>
</dbReference>
<accession>C3Z8V3</accession>
<keyword evidence="3" id="KW-0677">Repeat</keyword>
<sequence>MTLKLQDNEISKVSAIVDFPPDLAFLYLQSNRITTIPETFLDGLGPRIGPFYLRIYKNPFLCDCKIQWLARLRRCVWEHRDEGCVNAPLRRVRTCMLANCNFHPNGVVVILDERVRPDYFIANNAENALRCDSPEELKGQSLRSVSLPTCASHNYLGNTQQTLSLGYAGTEDFGKKSTAVTFSVERTIVSIPKPLPTWKVTNRRLQNVAGVDQSDSTADEHLQEGCSRYNEEDTNRPSLDTRCRHKQQTGSEITVSVDQEDAAPQRLQQDSSQKMKGLSRFSLANWRKRKQQAGPKKTIAALPLQTVRNMRASIVVSVDRCDDGLSHVQQQQPLANKKGPGCFSLCTRRKREQQADTRKTVAALPLQTVRNMRVSTMVSVDQLESLGHPQQVPSRSEFGARPKQKPVPKNVLDALPLQTLTAMHVPNISNVGYSSASDTHRAHLNVPGYSMSNDDQSRQHVETNDEDIDTTTKETTRL</sequence>
<organism>
    <name type="scientific">Branchiostoma floridae</name>
    <name type="common">Florida lancelet</name>
    <name type="synonym">Amphioxus</name>
    <dbReference type="NCBI Taxonomy" id="7739"/>
    <lineage>
        <taxon>Eukaryota</taxon>
        <taxon>Metazoa</taxon>
        <taxon>Chordata</taxon>
        <taxon>Cephalochordata</taxon>
        <taxon>Leptocardii</taxon>
        <taxon>Amphioxiformes</taxon>
        <taxon>Branchiostomatidae</taxon>
        <taxon>Branchiostoma</taxon>
    </lineage>
</organism>
<name>C3Z8V3_BRAFL</name>
<evidence type="ECO:0000313" key="5">
    <source>
        <dbReference type="EMBL" id="EEN51052.1"/>
    </source>
</evidence>
<dbReference type="EMBL" id="GG666596">
    <property type="protein sequence ID" value="EEN51052.1"/>
    <property type="molecule type" value="Genomic_DNA"/>
</dbReference>
<dbReference type="SUPFAM" id="SSF52058">
    <property type="entry name" value="L domain-like"/>
    <property type="match status" value="1"/>
</dbReference>
<evidence type="ECO:0000256" key="1">
    <source>
        <dbReference type="ARBA" id="ARBA00022614"/>
    </source>
</evidence>